<dbReference type="Gene3D" id="2.40.50.140">
    <property type="entry name" value="Nucleic acid-binding proteins"/>
    <property type="match status" value="1"/>
</dbReference>
<evidence type="ECO:0000313" key="5">
    <source>
        <dbReference type="Proteomes" id="UP000070589"/>
    </source>
</evidence>
<dbReference type="PRINTS" id="PR00050">
    <property type="entry name" value="COLDSHOCK"/>
</dbReference>
<dbReference type="EMBL" id="LHXL01000053">
    <property type="protein sequence ID" value="KXA89153.1"/>
    <property type="molecule type" value="Genomic_DNA"/>
</dbReference>
<evidence type="ECO:0000256" key="1">
    <source>
        <dbReference type="ARBA" id="ARBA00004496"/>
    </source>
</evidence>
<evidence type="ECO:0000259" key="3">
    <source>
        <dbReference type="PROSITE" id="PS51857"/>
    </source>
</evidence>
<dbReference type="InterPro" id="IPR002059">
    <property type="entry name" value="CSP_DNA-bd"/>
</dbReference>
<dbReference type="InterPro" id="IPR011129">
    <property type="entry name" value="CSD"/>
</dbReference>
<dbReference type="PIRSF" id="PIRSF002599">
    <property type="entry name" value="Cold_shock_A"/>
    <property type="match status" value="1"/>
</dbReference>
<reference evidence="4 5" key="1">
    <citation type="journal article" date="2016" name="Sci. Rep.">
        <title>Metabolic traits of an uncultured archaeal lineage -MSBL1- from brine pools of the Red Sea.</title>
        <authorList>
            <person name="Mwirichia R."/>
            <person name="Alam I."/>
            <person name="Rashid M."/>
            <person name="Vinu M."/>
            <person name="Ba-Alawi W."/>
            <person name="Anthony Kamau A."/>
            <person name="Kamanda Ngugi D."/>
            <person name="Goker M."/>
            <person name="Klenk H.P."/>
            <person name="Bajic V."/>
            <person name="Stingl U."/>
        </authorList>
    </citation>
    <scope>NUCLEOTIDE SEQUENCE [LARGE SCALE GENOMIC DNA]</scope>
    <source>
        <strain evidence="4">SCGC-AAA259D14</strain>
    </source>
</reference>
<evidence type="ECO:0000313" key="4">
    <source>
        <dbReference type="EMBL" id="KXA89153.1"/>
    </source>
</evidence>
<keyword evidence="5" id="KW-1185">Reference proteome</keyword>
<dbReference type="GO" id="GO:0003676">
    <property type="term" value="F:nucleic acid binding"/>
    <property type="evidence" value="ECO:0007669"/>
    <property type="project" value="InterPro"/>
</dbReference>
<feature type="domain" description="CSD" evidence="3">
    <location>
        <begin position="1"/>
        <end position="63"/>
    </location>
</feature>
<dbReference type="Pfam" id="PF00313">
    <property type="entry name" value="CSD"/>
    <property type="match status" value="1"/>
</dbReference>
<dbReference type="InterPro" id="IPR012340">
    <property type="entry name" value="NA-bd_OB-fold"/>
</dbReference>
<dbReference type="SMART" id="SM00357">
    <property type="entry name" value="CSP"/>
    <property type="match status" value="1"/>
</dbReference>
<dbReference type="InterPro" id="IPR050181">
    <property type="entry name" value="Cold_shock_domain"/>
</dbReference>
<organism evidence="4 5">
    <name type="scientific">candidate division MSBL1 archaeon SCGC-AAA259D14</name>
    <dbReference type="NCBI Taxonomy" id="1698261"/>
    <lineage>
        <taxon>Archaea</taxon>
        <taxon>Methanobacteriati</taxon>
        <taxon>Methanobacteriota</taxon>
        <taxon>candidate division MSBL1</taxon>
    </lineage>
</organism>
<comment type="subcellular location">
    <subcellularLocation>
        <location evidence="1">Cytoplasm</location>
    </subcellularLocation>
</comment>
<protein>
    <recommendedName>
        <fullName evidence="3">CSD domain-containing protein</fullName>
    </recommendedName>
</protein>
<sequence>MRGTVKFFDDMKNYGFIEPAESGEGDHFVHESDIESGTLDEGDIVEFESEEGEKGPRAVNVRKIE</sequence>
<dbReference type="Proteomes" id="UP000070589">
    <property type="component" value="Unassembled WGS sequence"/>
</dbReference>
<proteinExistence type="predicted"/>
<dbReference type="PROSITE" id="PS51857">
    <property type="entry name" value="CSD_2"/>
    <property type="match status" value="1"/>
</dbReference>
<dbReference type="InterPro" id="IPR012156">
    <property type="entry name" value="Cold_shock_CspA"/>
</dbReference>
<dbReference type="PANTHER" id="PTHR11544">
    <property type="entry name" value="COLD SHOCK DOMAIN CONTAINING PROTEINS"/>
    <property type="match status" value="1"/>
</dbReference>
<gene>
    <name evidence="4" type="ORF">AKJ62_03670</name>
</gene>
<name>A0A133U4M9_9EURY</name>
<comment type="caution">
    <text evidence="4">The sequence shown here is derived from an EMBL/GenBank/DDBJ whole genome shotgun (WGS) entry which is preliminary data.</text>
</comment>
<keyword evidence="2" id="KW-0963">Cytoplasm</keyword>
<dbReference type="SUPFAM" id="SSF50249">
    <property type="entry name" value="Nucleic acid-binding proteins"/>
    <property type="match status" value="1"/>
</dbReference>
<evidence type="ECO:0000256" key="2">
    <source>
        <dbReference type="ARBA" id="ARBA00022490"/>
    </source>
</evidence>
<accession>A0A133U4M9</accession>
<dbReference type="GO" id="GO:0005737">
    <property type="term" value="C:cytoplasm"/>
    <property type="evidence" value="ECO:0007669"/>
    <property type="project" value="UniProtKB-SubCell"/>
</dbReference>
<dbReference type="AlphaFoldDB" id="A0A133U4M9"/>